<dbReference type="eggNOG" id="KOG0017">
    <property type="taxonomic scope" value="Eukaryota"/>
</dbReference>
<dbReference type="InParanoid" id="A0A061DW16"/>
<keyword evidence="8" id="KW-1185">Reference proteome</keyword>
<keyword evidence="1" id="KW-0645">Protease</keyword>
<dbReference type="EMBL" id="CM001879">
    <property type="protein sequence ID" value="EOX94158.1"/>
    <property type="molecule type" value="Genomic_DNA"/>
</dbReference>
<evidence type="ECO:0000256" key="3">
    <source>
        <dbReference type="SAM" id="Coils"/>
    </source>
</evidence>
<feature type="coiled-coil region" evidence="3">
    <location>
        <begin position="356"/>
        <end position="429"/>
    </location>
</feature>
<dbReference type="SMART" id="SM00343">
    <property type="entry name" value="ZnF_C2HC"/>
    <property type="match status" value="2"/>
</dbReference>
<gene>
    <name evidence="7" type="ORF">TCM_003521</name>
</gene>
<sequence>MAQQKTIVAEGQSTNRPPLFDGSNYPYWSTRMSIYIRAIDYEMWDVIIDGPFMPLTMNVVTNELMPKLRSEWTEVETKKVQINFKAINTLHCALTPTEFNKVSSCTTAKQVWEKLRIIHEGTSQVNESKIALLTHSYEMFKMEPGEDITSMFDREAKDLNIITLDEICGSFLTHELELKEEEEEDRREAKEKKKSIALKASILEEELEELSCDDDEDLALVTRKFQKLMSRRNRRLTRKGFRKDQGASWKIRNKNDSNKKEEMICYECKKPGHFKSECPLLKDETPKKNKRSKKAMVATAWSDSDTSSSETDDEKFEERANIYLMAQEDESEVSSSPCINSYDDLQDGYECIYDEFEKLFSKYKSLKKNATLLENDLEQIKQEFTSVFEQRNILQVELEHSKTDFEFLIQELENKSEALQIALDENTALKCLKNESSKRDAYHIKYLAKALPRCHNCGKHGHLSYDCFKKRKVQKVELDLKETCTRAQLKKKQPWYLDSGCSRHMTRHEMLFAQLDKRKGGTVSFGDDSKGRIHGIGKRLKNMYVIFLEGLKVNSEVCLVANAENDSWLWHRRLGHVSMHTMSKLIKKNLVVGLPDLKFEKGRICDACQLGKQVRTSFKTKKIVTTSRPLELLHIDLFGPISTTSLEGKSYGFVIVYDYSRYTWVYFFAHKNDALQAFLSYCKKVENEKGLAIVSIKSDHGGEFENDEFEKFCNEKGLDHNFLAPRTPQQNGVVESKNRTLKEMAMTMLCEKTLPKYLWVEAVNTTAYILNRVLIRPLISKTPYELYKALCKNFAKEMQGEFEMSMMGELKYFLGLQIKQREEGIFINQERYTYDILKKFDMLKLKSISTLISPSTKLDLDEKGKNVDQKLYRGIIDFLFYLTASRLDIQFCVCLCARFQSQPKESHLTAVKRIFRYLIDTQEQGIWYSRNSTLSLVGYSDSDFAGSRIDRKSTSGTCQFLGRMLVSWSSKKQNSVALSATEAEYVSLGSCCAQILWIKQQLKDYEITMHNVSIYCDNTSAINISKNSVQHSKTKHIEIRHHFIRDHVVKNDIKIDFVNTLYQLVDIFTKPLSEDRFCEIRRNLGMVNVKEL</sequence>
<keyword evidence="1" id="KW-0378">Hydrolase</keyword>
<dbReference type="SUPFAM" id="SSF53098">
    <property type="entry name" value="Ribonuclease H-like"/>
    <property type="match status" value="1"/>
</dbReference>
<dbReference type="PROSITE" id="PS50994">
    <property type="entry name" value="INTEGRASE"/>
    <property type="match status" value="1"/>
</dbReference>
<evidence type="ECO:0000259" key="5">
    <source>
        <dbReference type="PROSITE" id="PS50158"/>
    </source>
</evidence>
<evidence type="ECO:0000259" key="6">
    <source>
        <dbReference type="PROSITE" id="PS50994"/>
    </source>
</evidence>
<keyword evidence="2" id="KW-0863">Zinc-finger</keyword>
<keyword evidence="2" id="KW-0479">Metal-binding</keyword>
<dbReference type="GO" id="GO:0003676">
    <property type="term" value="F:nucleic acid binding"/>
    <property type="evidence" value="ECO:0007669"/>
    <property type="project" value="InterPro"/>
</dbReference>
<dbReference type="GO" id="GO:0015074">
    <property type="term" value="P:DNA integration"/>
    <property type="evidence" value="ECO:0007669"/>
    <property type="project" value="InterPro"/>
</dbReference>
<dbReference type="Gramene" id="EOX94158">
    <property type="protein sequence ID" value="EOX94158"/>
    <property type="gene ID" value="TCM_003521"/>
</dbReference>
<feature type="coiled-coil region" evidence="3">
    <location>
        <begin position="172"/>
        <end position="213"/>
    </location>
</feature>
<dbReference type="HOGENOM" id="CLU_001650_5_1_1"/>
<dbReference type="Pfam" id="PF22936">
    <property type="entry name" value="Pol_BBD"/>
    <property type="match status" value="1"/>
</dbReference>
<keyword evidence="3" id="KW-0175">Coiled coil</keyword>
<dbReference type="Pfam" id="PF00665">
    <property type="entry name" value="rve"/>
    <property type="match status" value="1"/>
</dbReference>
<evidence type="ECO:0000313" key="8">
    <source>
        <dbReference type="Proteomes" id="UP000026915"/>
    </source>
</evidence>
<feature type="region of interest" description="Disordered" evidence="4">
    <location>
        <begin position="285"/>
        <end position="313"/>
    </location>
</feature>
<dbReference type="AlphaFoldDB" id="A0A061DW16"/>
<proteinExistence type="predicted"/>
<dbReference type="OMA" id="EWINAMH"/>
<dbReference type="GO" id="GO:0008270">
    <property type="term" value="F:zinc ion binding"/>
    <property type="evidence" value="ECO:0007669"/>
    <property type="project" value="UniProtKB-KW"/>
</dbReference>
<evidence type="ECO:0000256" key="4">
    <source>
        <dbReference type="SAM" id="MobiDB-lite"/>
    </source>
</evidence>
<dbReference type="PANTHER" id="PTHR42648">
    <property type="entry name" value="TRANSPOSASE, PUTATIVE-RELATED"/>
    <property type="match status" value="1"/>
</dbReference>
<dbReference type="CDD" id="cd09272">
    <property type="entry name" value="RNase_HI_RT_Ty1"/>
    <property type="match status" value="1"/>
</dbReference>
<name>A0A061DW16_THECC</name>
<dbReference type="InterPro" id="IPR025724">
    <property type="entry name" value="GAG-pre-integrase_dom"/>
</dbReference>
<dbReference type="InterPro" id="IPR039537">
    <property type="entry name" value="Retrotran_Ty1/copia-like"/>
</dbReference>
<protein>
    <submittedName>
        <fullName evidence="7">Uncharacterized protein</fullName>
    </submittedName>
</protein>
<feature type="domain" description="CCHC-type" evidence="5">
    <location>
        <begin position="453"/>
        <end position="467"/>
    </location>
</feature>
<organism evidence="7 8">
    <name type="scientific">Theobroma cacao</name>
    <name type="common">Cacao</name>
    <name type="synonym">Cocoa</name>
    <dbReference type="NCBI Taxonomy" id="3641"/>
    <lineage>
        <taxon>Eukaryota</taxon>
        <taxon>Viridiplantae</taxon>
        <taxon>Streptophyta</taxon>
        <taxon>Embryophyta</taxon>
        <taxon>Tracheophyta</taxon>
        <taxon>Spermatophyta</taxon>
        <taxon>Magnoliopsida</taxon>
        <taxon>eudicotyledons</taxon>
        <taxon>Gunneridae</taxon>
        <taxon>Pentapetalae</taxon>
        <taxon>rosids</taxon>
        <taxon>malvids</taxon>
        <taxon>Malvales</taxon>
        <taxon>Malvaceae</taxon>
        <taxon>Byttnerioideae</taxon>
        <taxon>Theobroma</taxon>
    </lineage>
</organism>
<dbReference type="InterPro" id="IPR054722">
    <property type="entry name" value="PolX-like_BBD"/>
</dbReference>
<dbReference type="InterPro" id="IPR036397">
    <property type="entry name" value="RNaseH_sf"/>
</dbReference>
<evidence type="ECO:0000256" key="1">
    <source>
        <dbReference type="ARBA" id="ARBA00022670"/>
    </source>
</evidence>
<feature type="domain" description="Integrase catalytic" evidence="6">
    <location>
        <begin position="625"/>
        <end position="791"/>
    </location>
</feature>
<dbReference type="Pfam" id="PF00098">
    <property type="entry name" value="zf-CCHC"/>
    <property type="match status" value="2"/>
</dbReference>
<dbReference type="Pfam" id="PF14223">
    <property type="entry name" value="Retrotran_gag_2"/>
    <property type="match status" value="1"/>
</dbReference>
<dbReference type="GO" id="GO:0008233">
    <property type="term" value="F:peptidase activity"/>
    <property type="evidence" value="ECO:0007669"/>
    <property type="project" value="UniProtKB-KW"/>
</dbReference>
<feature type="domain" description="CCHC-type" evidence="5">
    <location>
        <begin position="265"/>
        <end position="279"/>
    </location>
</feature>
<dbReference type="InterPro" id="IPR001878">
    <property type="entry name" value="Znf_CCHC"/>
</dbReference>
<dbReference type="InterPro" id="IPR036875">
    <property type="entry name" value="Znf_CCHC_sf"/>
</dbReference>
<dbReference type="Proteomes" id="UP000026915">
    <property type="component" value="Chromosome 1"/>
</dbReference>
<evidence type="ECO:0000256" key="2">
    <source>
        <dbReference type="PROSITE-ProRule" id="PRU00047"/>
    </source>
</evidence>
<evidence type="ECO:0000313" key="7">
    <source>
        <dbReference type="EMBL" id="EOX94158.1"/>
    </source>
</evidence>
<dbReference type="Gene3D" id="4.10.60.10">
    <property type="entry name" value="Zinc finger, CCHC-type"/>
    <property type="match status" value="1"/>
</dbReference>
<dbReference type="InterPro" id="IPR012337">
    <property type="entry name" value="RNaseH-like_sf"/>
</dbReference>
<dbReference type="InterPro" id="IPR001584">
    <property type="entry name" value="Integrase_cat-core"/>
</dbReference>
<accession>A0A061DW16</accession>
<keyword evidence="2" id="KW-0862">Zinc</keyword>
<dbReference type="GO" id="GO:0006508">
    <property type="term" value="P:proteolysis"/>
    <property type="evidence" value="ECO:0007669"/>
    <property type="project" value="UniProtKB-KW"/>
</dbReference>
<dbReference type="Gene3D" id="3.30.420.10">
    <property type="entry name" value="Ribonuclease H-like superfamily/Ribonuclease H"/>
    <property type="match status" value="1"/>
</dbReference>
<dbReference type="SUPFAM" id="SSF57756">
    <property type="entry name" value="Retrovirus zinc finger-like domains"/>
    <property type="match status" value="1"/>
</dbReference>
<dbReference type="PROSITE" id="PS50158">
    <property type="entry name" value="ZF_CCHC"/>
    <property type="match status" value="2"/>
</dbReference>
<dbReference type="Pfam" id="PF13976">
    <property type="entry name" value="gag_pre-integrs"/>
    <property type="match status" value="1"/>
</dbReference>
<dbReference type="STRING" id="3641.A0A061DW16"/>
<reference evidence="7 8" key="1">
    <citation type="journal article" date="2013" name="Genome Biol.">
        <title>The genome sequence of the most widely cultivated cacao type and its use to identify candidate genes regulating pod color.</title>
        <authorList>
            <person name="Motamayor J.C."/>
            <person name="Mockaitis K."/>
            <person name="Schmutz J."/>
            <person name="Haiminen N."/>
            <person name="Iii D.L."/>
            <person name="Cornejo O."/>
            <person name="Findley S.D."/>
            <person name="Zheng P."/>
            <person name="Utro F."/>
            <person name="Royaert S."/>
            <person name="Saski C."/>
            <person name="Jenkins J."/>
            <person name="Podicheti R."/>
            <person name="Zhao M."/>
            <person name="Scheffler B.E."/>
            <person name="Stack J.C."/>
            <person name="Feltus F.A."/>
            <person name="Mustiga G.M."/>
            <person name="Amores F."/>
            <person name="Phillips W."/>
            <person name="Marelli J.P."/>
            <person name="May G.D."/>
            <person name="Shapiro H."/>
            <person name="Ma J."/>
            <person name="Bustamante C.D."/>
            <person name="Schnell R.J."/>
            <person name="Main D."/>
            <person name="Gilbert D."/>
            <person name="Parida L."/>
            <person name="Kuhn D.N."/>
        </authorList>
    </citation>
    <scope>NUCLEOTIDE SEQUENCE [LARGE SCALE GENOMIC DNA]</scope>
    <source>
        <strain evidence="8">cv. Matina 1-6</strain>
    </source>
</reference>
<dbReference type="PANTHER" id="PTHR42648:SF21">
    <property type="entry name" value="CYSTEINE-RICH RLK (RECEPTOR-LIKE PROTEIN KINASE) 8"/>
    <property type="match status" value="1"/>
</dbReference>